<proteinExistence type="predicted"/>
<organism evidence="5 6">
    <name type="scientific">Mangrovimonas yunxiaonensis</name>
    <dbReference type="NCBI Taxonomy" id="1197477"/>
    <lineage>
        <taxon>Bacteria</taxon>
        <taxon>Pseudomonadati</taxon>
        <taxon>Bacteroidota</taxon>
        <taxon>Flavobacteriia</taxon>
        <taxon>Flavobacteriales</taxon>
        <taxon>Flavobacteriaceae</taxon>
        <taxon>Mangrovimonas</taxon>
    </lineage>
</organism>
<dbReference type="InterPro" id="IPR004843">
    <property type="entry name" value="Calcineurin-like_PHP"/>
</dbReference>
<evidence type="ECO:0000313" key="6">
    <source>
        <dbReference type="Proteomes" id="UP000028521"/>
    </source>
</evidence>
<evidence type="ECO:0000256" key="3">
    <source>
        <dbReference type="SAM" id="Phobius"/>
    </source>
</evidence>
<evidence type="ECO:0000259" key="4">
    <source>
        <dbReference type="Pfam" id="PF00149"/>
    </source>
</evidence>
<dbReference type="SUPFAM" id="SSF56300">
    <property type="entry name" value="Metallo-dependent phosphatases"/>
    <property type="match status" value="1"/>
</dbReference>
<gene>
    <name evidence="5" type="ORF">IA57_03310</name>
</gene>
<keyword evidence="6" id="KW-1185">Reference proteome</keyword>
<dbReference type="GO" id="GO:0016020">
    <property type="term" value="C:membrane"/>
    <property type="evidence" value="ECO:0007669"/>
    <property type="project" value="GOC"/>
</dbReference>
<dbReference type="EMBL" id="JPFK01000003">
    <property type="protein sequence ID" value="KFB01910.1"/>
    <property type="molecule type" value="Genomic_DNA"/>
</dbReference>
<dbReference type="Pfam" id="PF00149">
    <property type="entry name" value="Metallophos"/>
    <property type="match status" value="1"/>
</dbReference>
<dbReference type="GO" id="GO:0009245">
    <property type="term" value="P:lipid A biosynthetic process"/>
    <property type="evidence" value="ECO:0007669"/>
    <property type="project" value="TreeGrafter"/>
</dbReference>
<feature type="transmembrane region" description="Helical" evidence="3">
    <location>
        <begin position="35"/>
        <end position="55"/>
    </location>
</feature>
<dbReference type="InterPro" id="IPR051158">
    <property type="entry name" value="Metallophosphoesterase_sf"/>
</dbReference>
<feature type="transmembrane region" description="Helical" evidence="3">
    <location>
        <begin position="67"/>
        <end position="89"/>
    </location>
</feature>
<dbReference type="GO" id="GO:0008758">
    <property type="term" value="F:UDP-2,3-diacylglucosamine hydrolase activity"/>
    <property type="evidence" value="ECO:0007669"/>
    <property type="project" value="TreeGrafter"/>
</dbReference>
<dbReference type="AlphaFoldDB" id="A0A084TMH4"/>
<dbReference type="eggNOG" id="COG1408">
    <property type="taxonomic scope" value="Bacteria"/>
</dbReference>
<dbReference type="PANTHER" id="PTHR31302">
    <property type="entry name" value="TRANSMEMBRANE PROTEIN WITH METALLOPHOSPHOESTERASE DOMAIN-RELATED"/>
    <property type="match status" value="1"/>
</dbReference>
<evidence type="ECO:0000313" key="5">
    <source>
        <dbReference type="EMBL" id="KFB01910.1"/>
    </source>
</evidence>
<protein>
    <submittedName>
        <fullName evidence="5">Phosphoesterase</fullName>
    </submittedName>
</protein>
<feature type="domain" description="Calcineurin-like phosphoesterase" evidence="4">
    <location>
        <begin position="164"/>
        <end position="344"/>
    </location>
</feature>
<name>A0A084TMH4_9FLAO</name>
<keyword evidence="2" id="KW-0378">Hydrolase</keyword>
<feature type="transmembrane region" description="Helical" evidence="3">
    <location>
        <begin position="6"/>
        <end position="23"/>
    </location>
</feature>
<evidence type="ECO:0000256" key="2">
    <source>
        <dbReference type="ARBA" id="ARBA00022801"/>
    </source>
</evidence>
<dbReference type="PANTHER" id="PTHR31302:SF31">
    <property type="entry name" value="PHOSPHODIESTERASE YAEI"/>
    <property type="match status" value="1"/>
</dbReference>
<keyword evidence="3" id="KW-0812">Transmembrane</keyword>
<dbReference type="GO" id="GO:0046872">
    <property type="term" value="F:metal ion binding"/>
    <property type="evidence" value="ECO:0007669"/>
    <property type="project" value="UniProtKB-KW"/>
</dbReference>
<reference evidence="6" key="2">
    <citation type="submission" date="2014-07" db="EMBL/GenBank/DDBJ databases">
        <title>Genome sequence of Mangrovimonas yunxiaonensis.</title>
        <authorList>
            <person name="Li Y."/>
            <person name="Zheng T."/>
        </authorList>
    </citation>
    <scope>NUCLEOTIDE SEQUENCE [LARGE SCALE GENOMIC DNA]</scope>
    <source>
        <strain evidence="6">LY01</strain>
    </source>
</reference>
<evidence type="ECO:0000256" key="1">
    <source>
        <dbReference type="ARBA" id="ARBA00022723"/>
    </source>
</evidence>
<dbReference type="InterPro" id="IPR029052">
    <property type="entry name" value="Metallo-depent_PP-like"/>
</dbReference>
<keyword evidence="3" id="KW-0472">Membrane</keyword>
<dbReference type="OrthoDB" id="9780884at2"/>
<sequence>MSRWVLRLVVLSIIILIVELYAFQALKTVTKNRYIRLVWLVVSALVYINLIYVIFSTSRSVGQTLEFQYAVGFMLTILIPKGVIIAVMFGEDVFRMAAKLFSWITPGETQPIGGRREFLSKMALGLAAIPLASFLYGIIQGRYNYKVLKYQLTFDDLPAAFDGFKITQISDIHSGSFTNAKKIQYGVDLINEQESDVILFTGDIVNNVASEMTHWISMFSKLKAPMGKYSVLGNHDYGDYVDWNTQADKAANFKAIQEVHPQIGFELLMNEHRYIEKDGDRLALIGVENWGKGFNQAGDLPKASAGVDKNDFKILMTHDPSHWEYEVKQDDFHYHLTLSGHTHGLQMGIEIPGLIKWSPSKYVYKQWAGLYEELGRFINVNRGFGYHAFPGRVGVWPEVTVIELKKGKSA</sequence>
<reference evidence="5 6" key="1">
    <citation type="journal article" date="2014" name="Genome Announc.">
        <title>Draft Genome Sequence of the Algicidal Bacterium Mangrovimonas yunxiaonensis Strain LY01.</title>
        <authorList>
            <person name="Li Y."/>
            <person name="Zhu H."/>
            <person name="Li C."/>
            <person name="Zhang H."/>
            <person name="Chen Z."/>
            <person name="Zheng W."/>
            <person name="Xu H."/>
            <person name="Zheng T."/>
        </authorList>
    </citation>
    <scope>NUCLEOTIDE SEQUENCE [LARGE SCALE GENOMIC DNA]</scope>
    <source>
        <strain evidence="5 6">LY01</strain>
    </source>
</reference>
<dbReference type="RefSeq" id="WP_036119111.1">
    <property type="nucleotide sequence ID" value="NZ_BMET01000005.1"/>
</dbReference>
<dbReference type="Proteomes" id="UP000028521">
    <property type="component" value="Unassembled WGS sequence"/>
</dbReference>
<accession>A0A084TMH4</accession>
<dbReference type="CDD" id="cd07385">
    <property type="entry name" value="MPP_YkuE_C"/>
    <property type="match status" value="1"/>
</dbReference>
<comment type="caution">
    <text evidence="5">The sequence shown here is derived from an EMBL/GenBank/DDBJ whole genome shotgun (WGS) entry which is preliminary data.</text>
</comment>
<feature type="transmembrane region" description="Helical" evidence="3">
    <location>
        <begin position="118"/>
        <end position="139"/>
    </location>
</feature>
<keyword evidence="1" id="KW-0479">Metal-binding</keyword>
<keyword evidence="3" id="KW-1133">Transmembrane helix</keyword>
<dbReference type="Gene3D" id="3.60.21.10">
    <property type="match status" value="1"/>
</dbReference>